<protein>
    <submittedName>
        <fullName evidence="1">Uncharacterized protein</fullName>
    </submittedName>
</protein>
<gene>
    <name evidence="1" type="ORF">DPMN_085307</name>
</gene>
<dbReference type="AlphaFoldDB" id="A0A9D3YDF5"/>
<keyword evidence="2" id="KW-1185">Reference proteome</keyword>
<reference evidence="1" key="2">
    <citation type="submission" date="2020-11" db="EMBL/GenBank/DDBJ databases">
        <authorList>
            <person name="McCartney M.A."/>
            <person name="Auch B."/>
            <person name="Kono T."/>
            <person name="Mallez S."/>
            <person name="Becker A."/>
            <person name="Gohl D.M."/>
            <person name="Silverstein K.A.T."/>
            <person name="Koren S."/>
            <person name="Bechman K.B."/>
            <person name="Herman A."/>
            <person name="Abrahante J.E."/>
            <person name="Garbe J."/>
        </authorList>
    </citation>
    <scope>NUCLEOTIDE SEQUENCE</scope>
    <source>
        <strain evidence="1">Duluth1</strain>
        <tissue evidence="1">Whole animal</tissue>
    </source>
</reference>
<sequence length="86" mass="9980">MTSRHQKRRLSTVLLNDERGAYLGQQWISVRDGCFPRSVEPFFKTIMQETAQGHHTSIYIFNLKFADDIALMDGTSINLTYKLNEK</sequence>
<evidence type="ECO:0000313" key="1">
    <source>
        <dbReference type="EMBL" id="KAH3697797.1"/>
    </source>
</evidence>
<comment type="caution">
    <text evidence="1">The sequence shown here is derived from an EMBL/GenBank/DDBJ whole genome shotgun (WGS) entry which is preliminary data.</text>
</comment>
<proteinExistence type="predicted"/>
<reference evidence="1" key="1">
    <citation type="journal article" date="2019" name="bioRxiv">
        <title>The Genome of the Zebra Mussel, Dreissena polymorpha: A Resource for Invasive Species Research.</title>
        <authorList>
            <person name="McCartney M.A."/>
            <person name="Auch B."/>
            <person name="Kono T."/>
            <person name="Mallez S."/>
            <person name="Zhang Y."/>
            <person name="Obille A."/>
            <person name="Becker A."/>
            <person name="Abrahante J.E."/>
            <person name="Garbe J."/>
            <person name="Badalamenti J.P."/>
            <person name="Herman A."/>
            <person name="Mangelson H."/>
            <person name="Liachko I."/>
            <person name="Sullivan S."/>
            <person name="Sone E.D."/>
            <person name="Koren S."/>
            <person name="Silverstein K.A.T."/>
            <person name="Beckman K.B."/>
            <person name="Gohl D.M."/>
        </authorList>
    </citation>
    <scope>NUCLEOTIDE SEQUENCE</scope>
    <source>
        <strain evidence="1">Duluth1</strain>
        <tissue evidence="1">Whole animal</tissue>
    </source>
</reference>
<evidence type="ECO:0000313" key="2">
    <source>
        <dbReference type="Proteomes" id="UP000828390"/>
    </source>
</evidence>
<dbReference type="EMBL" id="JAIWYP010000016">
    <property type="protein sequence ID" value="KAH3697797.1"/>
    <property type="molecule type" value="Genomic_DNA"/>
</dbReference>
<dbReference type="Proteomes" id="UP000828390">
    <property type="component" value="Unassembled WGS sequence"/>
</dbReference>
<organism evidence="1 2">
    <name type="scientific">Dreissena polymorpha</name>
    <name type="common">Zebra mussel</name>
    <name type="synonym">Mytilus polymorpha</name>
    <dbReference type="NCBI Taxonomy" id="45954"/>
    <lineage>
        <taxon>Eukaryota</taxon>
        <taxon>Metazoa</taxon>
        <taxon>Spiralia</taxon>
        <taxon>Lophotrochozoa</taxon>
        <taxon>Mollusca</taxon>
        <taxon>Bivalvia</taxon>
        <taxon>Autobranchia</taxon>
        <taxon>Heteroconchia</taxon>
        <taxon>Euheterodonta</taxon>
        <taxon>Imparidentia</taxon>
        <taxon>Neoheterodontei</taxon>
        <taxon>Myida</taxon>
        <taxon>Dreissenoidea</taxon>
        <taxon>Dreissenidae</taxon>
        <taxon>Dreissena</taxon>
    </lineage>
</organism>
<accession>A0A9D3YDF5</accession>
<name>A0A9D3YDF5_DREPO</name>